<protein>
    <submittedName>
        <fullName evidence="1">Uncharacterized protein</fullName>
    </submittedName>
</protein>
<gene>
    <name evidence="1" type="ORF">AAW31_09440</name>
    <name evidence="2" type="ORF">BCL69_100819</name>
</gene>
<dbReference type="EMBL" id="CP011451">
    <property type="protein sequence ID" value="AKH37985.1"/>
    <property type="molecule type" value="Genomic_DNA"/>
</dbReference>
<dbReference type="Proteomes" id="UP000034156">
    <property type="component" value="Chromosome"/>
</dbReference>
<proteinExistence type="predicted"/>
<accession>A0A0F7KBY1</accession>
<dbReference type="RefSeq" id="WP_046850052.1">
    <property type="nucleotide sequence ID" value="NZ_CP011451.1"/>
</dbReference>
<organism evidence="1 3">
    <name type="scientific">Nitrosomonas communis</name>
    <dbReference type="NCBI Taxonomy" id="44574"/>
    <lineage>
        <taxon>Bacteria</taxon>
        <taxon>Pseudomonadati</taxon>
        <taxon>Pseudomonadota</taxon>
        <taxon>Betaproteobacteria</taxon>
        <taxon>Nitrosomonadales</taxon>
        <taxon>Nitrosomonadaceae</taxon>
        <taxon>Nitrosomonas</taxon>
    </lineage>
</organism>
<dbReference type="AlphaFoldDB" id="A0A0F7KBY1"/>
<evidence type="ECO:0000313" key="4">
    <source>
        <dbReference type="Proteomes" id="UP000324176"/>
    </source>
</evidence>
<name>A0A0F7KBY1_9PROT</name>
<evidence type="ECO:0000313" key="3">
    <source>
        <dbReference type="Proteomes" id="UP000034156"/>
    </source>
</evidence>
<sequence>MSENEKDLGVAMALLERFTTQTLPRALEIKERVDRGEQLSQRDIDFLQLTLTERAEEIKPLVERHAEYQEVYAQAVHLYKEITERALLNEEKASPPT</sequence>
<dbReference type="EMBL" id="VNHT01000008">
    <property type="protein sequence ID" value="TYP91591.1"/>
    <property type="molecule type" value="Genomic_DNA"/>
</dbReference>
<dbReference type="OrthoDB" id="6025396at2"/>
<dbReference type="KEGG" id="nco:AAW31_09440"/>
<reference evidence="3" key="1">
    <citation type="submission" date="2015-05" db="EMBL/GenBank/DDBJ databases">
        <title>Draft genome of Nitrosomonas communis strain Nm2.</title>
        <authorList>
            <person name="Kozlowski J.A."/>
            <person name="Kits K.D."/>
            <person name="Stein L.Y."/>
        </authorList>
    </citation>
    <scope>NUCLEOTIDE SEQUENCE [LARGE SCALE GENOMIC DNA]</scope>
    <source>
        <strain evidence="3">Nm2</strain>
    </source>
</reference>
<evidence type="ECO:0000313" key="1">
    <source>
        <dbReference type="EMBL" id="AKH37985.1"/>
    </source>
</evidence>
<dbReference type="Proteomes" id="UP000324176">
    <property type="component" value="Unassembled WGS sequence"/>
</dbReference>
<keyword evidence="3" id="KW-1185">Reference proteome</keyword>
<evidence type="ECO:0000313" key="2">
    <source>
        <dbReference type="EMBL" id="TYP91591.1"/>
    </source>
</evidence>
<reference evidence="1 3" key="2">
    <citation type="journal article" date="2016" name="Genome Announc.">
        <title>Genome Sequence of Nitrosomonas communis Strain Nm2, a Mesophilic Ammonia-Oxidizing Bacterium Isolated from Mediterranean Soil.</title>
        <authorList>
            <person name="Kozlowski J.A."/>
            <person name="Kits K.D."/>
            <person name="Stein L.Y."/>
        </authorList>
    </citation>
    <scope>NUCLEOTIDE SEQUENCE [LARGE SCALE GENOMIC DNA]</scope>
    <source>
        <strain evidence="1 3">Nm2</strain>
    </source>
</reference>
<dbReference type="PATRIC" id="fig|44574.3.peg.2303"/>
<reference evidence="2 4" key="3">
    <citation type="submission" date="2019-07" db="EMBL/GenBank/DDBJ databases">
        <title>Active sludge and wastewater microbial communities from Klosterneuburg, Austria.</title>
        <authorList>
            <person name="Wagner M."/>
        </authorList>
    </citation>
    <scope>NUCLEOTIDE SEQUENCE [LARGE SCALE GENOMIC DNA]</scope>
    <source>
        <strain evidence="2 4">Nm2</strain>
    </source>
</reference>